<dbReference type="InterPro" id="IPR036661">
    <property type="entry name" value="Luciferase-like_sf"/>
</dbReference>
<dbReference type="InterPro" id="IPR050564">
    <property type="entry name" value="F420-G6PD/mer"/>
</dbReference>
<protein>
    <recommendedName>
        <fullName evidence="2">Luciferase-like domain-containing protein</fullName>
    </recommendedName>
</protein>
<dbReference type="InterPro" id="IPR011251">
    <property type="entry name" value="Luciferase-like_dom"/>
</dbReference>
<reference evidence="3" key="1">
    <citation type="submission" date="2018-05" db="EMBL/GenBank/DDBJ databases">
        <authorList>
            <person name="Lanie J.A."/>
            <person name="Ng W.-L."/>
            <person name="Kazmierczak K.M."/>
            <person name="Andrzejewski T.M."/>
            <person name="Davidsen T.M."/>
            <person name="Wayne K.J."/>
            <person name="Tettelin H."/>
            <person name="Glass J.I."/>
            <person name="Rusch D."/>
            <person name="Podicherti R."/>
            <person name="Tsui H.-C.T."/>
            <person name="Winkler M.E."/>
        </authorList>
    </citation>
    <scope>NUCLEOTIDE SEQUENCE</scope>
</reference>
<sequence>MNKKKSIGIVLGSALAPKKLIKLAKITEKSNFDEIWLAEDFFFTGGISGASIVLANTKNITVGLGIVSAVFRHPALLAMEISTISAVYPNRFYAGIGLGVPTWIRQ</sequence>
<organism evidence="3">
    <name type="scientific">marine metagenome</name>
    <dbReference type="NCBI Taxonomy" id="408172"/>
    <lineage>
        <taxon>unclassified sequences</taxon>
        <taxon>metagenomes</taxon>
        <taxon>ecological metagenomes</taxon>
    </lineage>
</organism>
<dbReference type="GO" id="GO:0016705">
    <property type="term" value="F:oxidoreductase activity, acting on paired donors, with incorporation or reduction of molecular oxygen"/>
    <property type="evidence" value="ECO:0007669"/>
    <property type="project" value="InterPro"/>
</dbReference>
<feature type="non-terminal residue" evidence="3">
    <location>
        <position position="106"/>
    </location>
</feature>
<dbReference type="SUPFAM" id="SSF51679">
    <property type="entry name" value="Bacterial luciferase-like"/>
    <property type="match status" value="1"/>
</dbReference>
<evidence type="ECO:0000256" key="1">
    <source>
        <dbReference type="ARBA" id="ARBA00023002"/>
    </source>
</evidence>
<dbReference type="PANTHER" id="PTHR43244">
    <property type="match status" value="1"/>
</dbReference>
<feature type="domain" description="Luciferase-like" evidence="2">
    <location>
        <begin position="16"/>
        <end position="102"/>
    </location>
</feature>
<dbReference type="EMBL" id="UINC01218403">
    <property type="protein sequence ID" value="SVE45406.1"/>
    <property type="molecule type" value="Genomic_DNA"/>
</dbReference>
<proteinExistence type="predicted"/>
<gene>
    <name evidence="3" type="ORF">METZ01_LOCUS498260</name>
</gene>
<dbReference type="AlphaFoldDB" id="A0A383DLN9"/>
<dbReference type="Pfam" id="PF00296">
    <property type="entry name" value="Bac_luciferase"/>
    <property type="match status" value="1"/>
</dbReference>
<accession>A0A383DLN9</accession>
<evidence type="ECO:0000313" key="3">
    <source>
        <dbReference type="EMBL" id="SVE45406.1"/>
    </source>
</evidence>
<dbReference type="PANTHER" id="PTHR43244:SF1">
    <property type="entry name" value="5,10-METHYLENETETRAHYDROMETHANOPTERIN REDUCTASE"/>
    <property type="match status" value="1"/>
</dbReference>
<dbReference type="Gene3D" id="3.20.20.30">
    <property type="entry name" value="Luciferase-like domain"/>
    <property type="match status" value="1"/>
</dbReference>
<name>A0A383DLN9_9ZZZZ</name>
<keyword evidence="1" id="KW-0560">Oxidoreductase</keyword>
<evidence type="ECO:0000259" key="2">
    <source>
        <dbReference type="Pfam" id="PF00296"/>
    </source>
</evidence>